<evidence type="ECO:0000256" key="1">
    <source>
        <dbReference type="SAM" id="Phobius"/>
    </source>
</evidence>
<dbReference type="Proteomes" id="UP000033448">
    <property type="component" value="Unassembled WGS sequence"/>
</dbReference>
<reference evidence="2 4" key="1">
    <citation type="submission" date="2015-02" db="EMBL/GenBank/DDBJ databases">
        <title>Draft genome sequences of ten Microbacterium spp. with emphasis on heavy metal contaminated environments.</title>
        <authorList>
            <person name="Corretto E."/>
        </authorList>
    </citation>
    <scope>NUCLEOTIDE SEQUENCE [LARGE SCALE GENOMIC DNA]</scope>
    <source>
        <strain evidence="2 4">DSM 23848</strain>
    </source>
</reference>
<dbReference type="RefSeq" id="WP_045249567.1">
    <property type="nucleotide sequence ID" value="NZ_CBFSJS010000007.1"/>
</dbReference>
<protein>
    <submittedName>
        <fullName evidence="2">Uncharacterized protein</fullName>
    </submittedName>
</protein>
<dbReference type="OrthoDB" id="5082857at2"/>
<gene>
    <name evidence="2" type="ORF">RL72_00833</name>
    <name evidence="3" type="ORF">SAMN04488591_3085</name>
</gene>
<organism evidence="2 4">
    <name type="scientific">Microbacterium azadirachtae</name>
    <dbReference type="NCBI Taxonomy" id="582680"/>
    <lineage>
        <taxon>Bacteria</taxon>
        <taxon>Bacillati</taxon>
        <taxon>Actinomycetota</taxon>
        <taxon>Actinomycetes</taxon>
        <taxon>Micrococcales</taxon>
        <taxon>Microbacteriaceae</taxon>
        <taxon>Microbacterium</taxon>
    </lineage>
</organism>
<accession>A0A0F0L0X5</accession>
<dbReference type="EMBL" id="JYIT01000061">
    <property type="protein sequence ID" value="KJL26777.1"/>
    <property type="molecule type" value="Genomic_DNA"/>
</dbReference>
<dbReference type="EMBL" id="FOYR01000004">
    <property type="protein sequence ID" value="SFR71388.1"/>
    <property type="molecule type" value="Genomic_DNA"/>
</dbReference>
<proteinExistence type="predicted"/>
<sequence>MILHYIVFGILFLGGFVLLGIAPGLPAWQGPVFVAGILAISLALAYMMREPGGATKRSRSWEN</sequence>
<accession>A0A1I6IXG9</accession>
<dbReference type="Proteomes" id="UP000198877">
    <property type="component" value="Unassembled WGS sequence"/>
</dbReference>
<feature type="transmembrane region" description="Helical" evidence="1">
    <location>
        <begin position="28"/>
        <end position="48"/>
    </location>
</feature>
<reference evidence="3" key="2">
    <citation type="submission" date="2016-10" db="EMBL/GenBank/DDBJ databases">
        <authorList>
            <person name="de Groot N.N."/>
        </authorList>
    </citation>
    <scope>NUCLEOTIDE SEQUENCE [LARGE SCALE GENOMIC DNA]</scope>
    <source>
        <strain evidence="3">CL127</strain>
    </source>
</reference>
<evidence type="ECO:0000313" key="3">
    <source>
        <dbReference type="EMBL" id="SFR71388.1"/>
    </source>
</evidence>
<keyword evidence="1" id="KW-0472">Membrane</keyword>
<dbReference type="PATRIC" id="fig|582680.7.peg.861"/>
<keyword evidence="1" id="KW-1133">Transmembrane helix</keyword>
<keyword evidence="4" id="KW-1185">Reference proteome</keyword>
<name>A0A0F0L0X5_9MICO</name>
<evidence type="ECO:0000313" key="2">
    <source>
        <dbReference type="EMBL" id="KJL26777.1"/>
    </source>
</evidence>
<evidence type="ECO:0000313" key="4">
    <source>
        <dbReference type="Proteomes" id="UP000033448"/>
    </source>
</evidence>
<dbReference type="AlphaFoldDB" id="A0A0F0L0X5"/>
<keyword evidence="1" id="KW-0812">Transmembrane</keyword>
<reference evidence="5" key="3">
    <citation type="submission" date="2016-10" db="EMBL/GenBank/DDBJ databases">
        <authorList>
            <person name="Varghese N."/>
            <person name="Submissions S."/>
        </authorList>
    </citation>
    <scope>NUCLEOTIDE SEQUENCE [LARGE SCALE GENOMIC DNA]</scope>
    <source>
        <strain evidence="5">CL127</strain>
    </source>
</reference>
<feature type="transmembrane region" description="Helical" evidence="1">
    <location>
        <begin position="5"/>
        <end position="22"/>
    </location>
</feature>
<evidence type="ECO:0000313" key="5">
    <source>
        <dbReference type="Proteomes" id="UP000198877"/>
    </source>
</evidence>